<keyword evidence="3" id="KW-1185">Reference proteome</keyword>
<dbReference type="Proteomes" id="UP001058739">
    <property type="component" value="Chromosome 01"/>
</dbReference>
<sequence>MKIALFNDTAPFAHFGCQAVSDGHARMLGRAGHEVTERFFLDWWPGIPDTKSPESVDFLLNDDEFRRRIEPVDAVVVNGEGTIHHGAGLHLLAVLGAAQRLRKKTLLVNAVYEETEYYEDVINKLDDFTVRDIRSLNFAQSRGLKARLLLDSSFAAHDVPDSLADISKKAVVSDWHTSRSGDVGDTLKQYMRNYAATSFFLPFERADAAICWHRIVATLKHAAVFLSARHHGICFAVKAGVPFVGLPSNTSKVEGFLEAFAPKVPVAKTFSELQEAEAWAIHQPQYFRDISARIADAGPIDTFSVLGSINDESGEAREVARLADDVNRHRFSYLMNGEWETIAIERRMKDALRKGDVPMTAKLRRVQLVGVLGGVNPKNPLGN</sequence>
<dbReference type="Pfam" id="PF04230">
    <property type="entry name" value="PS_pyruv_trans"/>
    <property type="match status" value="1"/>
</dbReference>
<gene>
    <name evidence="2" type="ORF">NIK97_00130</name>
</gene>
<evidence type="ECO:0000313" key="2">
    <source>
        <dbReference type="EMBL" id="UWL60233.1"/>
    </source>
</evidence>
<dbReference type="GO" id="GO:0016740">
    <property type="term" value="F:transferase activity"/>
    <property type="evidence" value="ECO:0007669"/>
    <property type="project" value="UniProtKB-KW"/>
</dbReference>
<proteinExistence type="predicted"/>
<feature type="domain" description="Polysaccharide pyruvyl transferase" evidence="1">
    <location>
        <begin position="54"/>
        <end position="247"/>
    </location>
</feature>
<dbReference type="InterPro" id="IPR007345">
    <property type="entry name" value="Polysacch_pyruvyl_Trfase"/>
</dbReference>
<evidence type="ECO:0000313" key="3">
    <source>
        <dbReference type="Proteomes" id="UP001058739"/>
    </source>
</evidence>
<name>A0ABY5UA85_9HYPH</name>
<keyword evidence="2" id="KW-0808">Transferase</keyword>
<reference evidence="2" key="1">
    <citation type="submission" date="2022-06" db="EMBL/GenBank/DDBJ databases">
        <title>Complete Genome Sequence of Deoxynivalenol-bioadsorption Ochrobactrum pseudintermedium ASAG-D25.</title>
        <authorList>
            <person name="Wang N."/>
        </authorList>
    </citation>
    <scope>NUCLEOTIDE SEQUENCE</scope>
    <source>
        <strain evidence="2">ASAG-D25</strain>
    </source>
</reference>
<accession>A0ABY5UA85</accession>
<organism evidence="2 3">
    <name type="scientific">Brucella pseudintermedia</name>
    <dbReference type="NCBI Taxonomy" id="370111"/>
    <lineage>
        <taxon>Bacteria</taxon>
        <taxon>Pseudomonadati</taxon>
        <taxon>Pseudomonadota</taxon>
        <taxon>Alphaproteobacteria</taxon>
        <taxon>Hyphomicrobiales</taxon>
        <taxon>Brucellaceae</taxon>
        <taxon>Brucella/Ochrobactrum group</taxon>
        <taxon>Brucella</taxon>
    </lineage>
</organism>
<dbReference type="PANTHER" id="PTHR36836:SF1">
    <property type="entry name" value="COLANIC ACID BIOSYNTHESIS PROTEIN WCAK"/>
    <property type="match status" value="1"/>
</dbReference>
<dbReference type="EMBL" id="CP099967">
    <property type="protein sequence ID" value="UWL60233.1"/>
    <property type="molecule type" value="Genomic_DNA"/>
</dbReference>
<dbReference type="RefSeq" id="WP_259697900.1">
    <property type="nucleotide sequence ID" value="NZ_CP099967.1"/>
</dbReference>
<evidence type="ECO:0000259" key="1">
    <source>
        <dbReference type="Pfam" id="PF04230"/>
    </source>
</evidence>
<dbReference type="PANTHER" id="PTHR36836">
    <property type="entry name" value="COLANIC ACID BIOSYNTHESIS PROTEIN WCAK"/>
    <property type="match status" value="1"/>
</dbReference>
<protein>
    <submittedName>
        <fullName evidence="2">Polysaccharide pyruvyl transferase family protein</fullName>
    </submittedName>
</protein>